<dbReference type="AlphaFoldDB" id="A0A158QWR3"/>
<dbReference type="GO" id="GO:0006225">
    <property type="term" value="P:UDP biosynthetic process"/>
    <property type="evidence" value="ECO:0007669"/>
    <property type="project" value="UniProtKB-ARBA"/>
</dbReference>
<feature type="region of interest" description="LID" evidence="26">
    <location>
        <begin position="561"/>
        <end position="571"/>
    </location>
</feature>
<evidence type="ECO:0000256" key="22">
    <source>
        <dbReference type="ARBA" id="ARBA00048851"/>
    </source>
</evidence>
<feature type="binding site" evidence="26">
    <location>
        <begin position="447"/>
        <end position="452"/>
    </location>
    <ligand>
        <name>ATP</name>
        <dbReference type="ChEBI" id="CHEBI:30616"/>
    </ligand>
</feature>
<feature type="region of interest" description="NMPbind" evidence="26">
    <location>
        <begin position="467"/>
        <end position="496"/>
    </location>
</feature>
<evidence type="ECO:0000256" key="9">
    <source>
        <dbReference type="ARBA" id="ARBA00045073"/>
    </source>
</evidence>
<feature type="binding site" evidence="26">
    <location>
        <position position="141"/>
    </location>
    <ligand>
        <name>ATP</name>
        <dbReference type="ChEBI" id="CHEBI:30616"/>
    </ligand>
</feature>
<feature type="region of interest" description="NMPbind" evidence="26">
    <location>
        <begin position="46"/>
        <end position="75"/>
    </location>
</feature>
<feature type="binding site" evidence="26">
    <location>
        <position position="360"/>
    </location>
    <ligand>
        <name>AMP</name>
        <dbReference type="ChEBI" id="CHEBI:456215"/>
    </ligand>
</feature>
<evidence type="ECO:0000256" key="12">
    <source>
        <dbReference type="ARBA" id="ARBA00045110"/>
    </source>
</evidence>
<dbReference type="Pfam" id="PF00406">
    <property type="entry name" value="ADK"/>
    <property type="match status" value="4"/>
</dbReference>
<keyword evidence="8 26" id="KW-0067">ATP-binding</keyword>
<dbReference type="NCBIfam" id="TIGR01360">
    <property type="entry name" value="aden_kin_iso1"/>
    <property type="match status" value="3"/>
</dbReference>
<feature type="binding site" evidence="26">
    <location>
        <position position="371"/>
    </location>
    <ligand>
        <name>AMP</name>
        <dbReference type="ChEBI" id="CHEBI:456215"/>
    </ligand>
</feature>
<feature type="binding site" evidence="26">
    <location>
        <position position="568"/>
    </location>
    <ligand>
        <name>AMP</name>
        <dbReference type="ChEBI" id="CHEBI:456215"/>
    </ligand>
</feature>
<dbReference type="EMBL" id="UYSL01019754">
    <property type="protein sequence ID" value="VDL69276.1"/>
    <property type="molecule type" value="Genomic_DNA"/>
</dbReference>
<comment type="catalytic activity">
    <reaction evidence="16">
        <text>GTP + UDP = UTP + GDP</text>
        <dbReference type="Rhea" id="RHEA:79863"/>
        <dbReference type="ChEBI" id="CHEBI:37565"/>
        <dbReference type="ChEBI" id="CHEBI:46398"/>
        <dbReference type="ChEBI" id="CHEBI:58189"/>
        <dbReference type="ChEBI" id="CHEBI:58223"/>
    </reaction>
</comment>
<comment type="catalytic activity">
    <reaction evidence="23">
        <text>CMP + ATP = CDP + ADP</text>
        <dbReference type="Rhea" id="RHEA:11600"/>
        <dbReference type="ChEBI" id="CHEBI:30616"/>
        <dbReference type="ChEBI" id="CHEBI:58069"/>
        <dbReference type="ChEBI" id="CHEBI:60377"/>
        <dbReference type="ChEBI" id="CHEBI:456216"/>
        <dbReference type="EC" id="2.7.4.14"/>
    </reaction>
</comment>
<dbReference type="OMA" id="VVCQHLD"/>
<comment type="catalytic activity">
    <reaction evidence="22">
        <text>thiamine diphosphate + ADP = thiamine triphosphate + AMP</text>
        <dbReference type="Rhea" id="RHEA:69180"/>
        <dbReference type="ChEBI" id="CHEBI:58937"/>
        <dbReference type="ChEBI" id="CHEBI:58938"/>
        <dbReference type="ChEBI" id="CHEBI:456215"/>
        <dbReference type="ChEBI" id="CHEBI:456216"/>
    </reaction>
</comment>
<dbReference type="GO" id="GO:0006172">
    <property type="term" value="P:ADP biosynthetic process"/>
    <property type="evidence" value="ECO:0007669"/>
    <property type="project" value="UniProtKB-UniRule"/>
</dbReference>
<comment type="catalytic activity">
    <reaction evidence="18">
        <text>GDP + ATP = GTP + ADP</text>
        <dbReference type="Rhea" id="RHEA:27686"/>
        <dbReference type="ChEBI" id="CHEBI:30616"/>
        <dbReference type="ChEBI" id="CHEBI:37565"/>
        <dbReference type="ChEBI" id="CHEBI:58189"/>
        <dbReference type="ChEBI" id="CHEBI:456216"/>
        <dbReference type="EC" id="2.7.4.6"/>
    </reaction>
</comment>
<dbReference type="HAMAP" id="MF_00235">
    <property type="entry name" value="Adenylate_kinase_Adk"/>
    <property type="match status" value="4"/>
</dbReference>
<dbReference type="GO" id="GO:0009142">
    <property type="term" value="P:nucleoside triphosphate biosynthetic process"/>
    <property type="evidence" value="ECO:0007669"/>
    <property type="project" value="InterPro"/>
</dbReference>
<comment type="catalytic activity">
    <reaction evidence="13">
        <text>CDP + GTP = CTP + GDP</text>
        <dbReference type="Rhea" id="RHEA:79859"/>
        <dbReference type="ChEBI" id="CHEBI:37563"/>
        <dbReference type="ChEBI" id="CHEBI:37565"/>
        <dbReference type="ChEBI" id="CHEBI:58069"/>
        <dbReference type="ChEBI" id="CHEBI:58189"/>
    </reaction>
</comment>
<dbReference type="InterPro" id="IPR033690">
    <property type="entry name" value="Adenylat_kinase_CS"/>
</dbReference>
<dbReference type="GO" id="GO:0004550">
    <property type="term" value="F:nucleoside diphosphate kinase activity"/>
    <property type="evidence" value="ECO:0007669"/>
    <property type="project" value="UniProtKB-EC"/>
</dbReference>
<evidence type="ECO:0000256" key="11">
    <source>
        <dbReference type="ARBA" id="ARBA00045096"/>
    </source>
</evidence>
<name>A0A158QWR3_NIPBR</name>
<feature type="binding site" evidence="26">
    <location>
        <position position="323"/>
    </location>
    <ligand>
        <name>AMP</name>
        <dbReference type="ChEBI" id="CHEBI:456215"/>
    </ligand>
</feature>
<keyword evidence="6 26" id="KW-0547">Nucleotide-binding</keyword>
<comment type="function">
    <text evidence="25">Catalyzes the phosphorylation of pyrimidine nucleoside monophosphates at the expense of ATP. Plays an important role in de novo pyrimidine nucleotide biosynthesis. Has preference for UMP and CMP as phosphate acceptors.</text>
</comment>
<dbReference type="STRING" id="27835.A0A158QWR3"/>
<dbReference type="InterPro" id="IPR006267">
    <property type="entry name" value="AK1/5"/>
</dbReference>
<dbReference type="InterPro" id="IPR027417">
    <property type="entry name" value="P-loop_NTPase"/>
</dbReference>
<dbReference type="FunFam" id="3.40.50.300:FF:000315">
    <property type="entry name" value="Adenylate kinase 1"/>
    <property type="match status" value="3"/>
</dbReference>
<evidence type="ECO:0000256" key="5">
    <source>
        <dbReference type="ARBA" id="ARBA00022679"/>
    </source>
</evidence>
<proteinExistence type="inferred from homology"/>
<evidence type="ECO:0000256" key="19">
    <source>
        <dbReference type="ARBA" id="ARBA00048620"/>
    </source>
</evidence>
<dbReference type="Proteomes" id="UP000271162">
    <property type="component" value="Unassembled WGS sequence"/>
</dbReference>
<dbReference type="CDD" id="cd01428">
    <property type="entry name" value="ADK"/>
    <property type="match status" value="4"/>
</dbReference>
<comment type="catalytic activity">
    <reaction evidence="1 26">
        <text>AMP + ATP = 2 ADP</text>
        <dbReference type="Rhea" id="RHEA:12973"/>
        <dbReference type="ChEBI" id="CHEBI:30616"/>
        <dbReference type="ChEBI" id="CHEBI:456215"/>
        <dbReference type="ChEBI" id="CHEBI:456216"/>
        <dbReference type="EC" id="2.7.4.3"/>
    </reaction>
</comment>
<feature type="binding site" evidence="26">
    <location>
        <begin position="103"/>
        <end position="106"/>
    </location>
    <ligand>
        <name>AMP</name>
        <dbReference type="ChEBI" id="CHEBI:456215"/>
    </ligand>
</feature>
<comment type="subcellular location">
    <subcellularLocation>
        <location evidence="2 26">Cytoplasm</location>
    </subcellularLocation>
</comment>
<evidence type="ECO:0000256" key="20">
    <source>
        <dbReference type="ARBA" id="ARBA00048759"/>
    </source>
</evidence>
<feature type="binding site" evidence="26">
    <location>
        <begin position="26"/>
        <end position="31"/>
    </location>
    <ligand>
        <name>ATP</name>
        <dbReference type="ChEBI" id="CHEBI:30616"/>
    </ligand>
</feature>
<comment type="catalytic activity">
    <reaction evidence="11">
        <text>a ribonucleoside 5'-phosphate + ATP = a ribonucleoside 5'-diphosphate + ADP</text>
        <dbReference type="Rhea" id="RHEA:24036"/>
        <dbReference type="ChEBI" id="CHEBI:30616"/>
        <dbReference type="ChEBI" id="CHEBI:57930"/>
        <dbReference type="ChEBI" id="CHEBI:58043"/>
        <dbReference type="ChEBI" id="CHEBI:456216"/>
        <dbReference type="EC" id="2.7.4.4"/>
    </reaction>
</comment>
<feature type="binding site" evidence="26">
    <location>
        <position position="579"/>
    </location>
    <ligand>
        <name>AMP</name>
        <dbReference type="ChEBI" id="CHEBI:456215"/>
    </ligand>
</feature>
<evidence type="ECO:0000256" key="1">
    <source>
        <dbReference type="ARBA" id="ARBA00000582"/>
    </source>
</evidence>
<evidence type="ECO:0000256" key="23">
    <source>
        <dbReference type="ARBA" id="ARBA00051396"/>
    </source>
</evidence>
<evidence type="ECO:0000256" key="14">
    <source>
        <dbReference type="ARBA" id="ARBA00045177"/>
    </source>
</evidence>
<feature type="binding site" evidence="26">
    <location>
        <position position="147"/>
    </location>
    <ligand>
        <name>AMP</name>
        <dbReference type="ChEBI" id="CHEBI:456215"/>
    </ligand>
</feature>
<feature type="binding site" evidence="26">
    <location>
        <begin position="286"/>
        <end position="288"/>
    </location>
    <ligand>
        <name>AMP</name>
        <dbReference type="ChEBI" id="CHEBI:456215"/>
    </ligand>
</feature>
<evidence type="ECO:0000256" key="16">
    <source>
        <dbReference type="ARBA" id="ARBA00047439"/>
    </source>
</evidence>
<keyword evidence="7 26" id="KW-0418">Kinase</keyword>
<comment type="catalytic activity">
    <reaction evidence="21">
        <text>dAMP + ATP = dADP + ADP</text>
        <dbReference type="Rhea" id="RHEA:23100"/>
        <dbReference type="ChEBI" id="CHEBI:30616"/>
        <dbReference type="ChEBI" id="CHEBI:57667"/>
        <dbReference type="ChEBI" id="CHEBI:58245"/>
        <dbReference type="ChEBI" id="CHEBI:456216"/>
    </reaction>
</comment>
<feature type="binding site" evidence="26">
    <location>
        <begin position="524"/>
        <end position="527"/>
    </location>
    <ligand>
        <name>AMP</name>
        <dbReference type="ChEBI" id="CHEBI:456215"/>
    </ligand>
</feature>
<feature type="binding site" evidence="26">
    <location>
        <position position="260"/>
    </location>
    <ligand>
        <name>AMP</name>
        <dbReference type="ChEBI" id="CHEBI:456215"/>
    </ligand>
</feature>
<evidence type="ECO:0000256" key="26">
    <source>
        <dbReference type="HAMAP-Rule" id="MF_03171"/>
    </source>
</evidence>
<dbReference type="GO" id="GO:0004017">
    <property type="term" value="F:AMP kinase activity"/>
    <property type="evidence" value="ECO:0007669"/>
    <property type="project" value="UniProtKB-UniRule"/>
</dbReference>
<evidence type="ECO:0000256" key="24">
    <source>
        <dbReference type="ARBA" id="ARBA00051598"/>
    </source>
</evidence>
<evidence type="ECO:0000256" key="25">
    <source>
        <dbReference type="ARBA" id="ARBA00059689"/>
    </source>
</evidence>
<evidence type="ECO:0000256" key="2">
    <source>
        <dbReference type="ARBA" id="ARBA00004496"/>
    </source>
</evidence>
<dbReference type="InterPro" id="IPR000850">
    <property type="entry name" value="Adenylat/UMP-CMP_kin"/>
</dbReference>
<feature type="region of interest" description="LID" evidence="26">
    <location>
        <begin position="140"/>
        <end position="150"/>
    </location>
</feature>
<comment type="catalytic activity">
    <reaction evidence="15">
        <text>UDP + ATP = UTP + ADP</text>
        <dbReference type="Rhea" id="RHEA:25098"/>
        <dbReference type="ChEBI" id="CHEBI:30616"/>
        <dbReference type="ChEBI" id="CHEBI:46398"/>
        <dbReference type="ChEBI" id="CHEBI:58223"/>
        <dbReference type="ChEBI" id="CHEBI:456216"/>
        <dbReference type="EC" id="2.7.4.6"/>
    </reaction>
</comment>
<evidence type="ECO:0000256" key="17">
    <source>
        <dbReference type="ARBA" id="ARBA00047801"/>
    </source>
</evidence>
<dbReference type="WBParaSite" id="NBR_0000568601-mRNA-1">
    <property type="protein sequence ID" value="NBR_0000568601-mRNA-1"/>
    <property type="gene ID" value="NBR_0000568601"/>
</dbReference>
<feature type="region of interest" description="LID" evidence="26">
    <location>
        <begin position="353"/>
        <end position="363"/>
    </location>
</feature>
<accession>A0A158QWR3</accession>
<feature type="binding site" evidence="26">
    <location>
        <position position="607"/>
    </location>
    <ligand>
        <name>ATP</name>
        <dbReference type="ChEBI" id="CHEBI:30616"/>
    </ligand>
</feature>
<keyword evidence="4 26" id="KW-0963">Cytoplasm</keyword>
<comment type="function">
    <text evidence="26">Catalyzes the reversible transfer of the terminal phosphate group between ATP and AMP. Plays an important role in cellular energy homeostasis and in adenine nucleotide metabolism.</text>
</comment>
<reference evidence="27 28" key="2">
    <citation type="submission" date="2018-11" db="EMBL/GenBank/DDBJ databases">
        <authorList>
            <consortium name="Pathogen Informatics"/>
        </authorList>
    </citation>
    <scope>NUCLEOTIDE SEQUENCE [LARGE SCALE GENOMIC DNA]</scope>
</reference>
<evidence type="ECO:0000256" key="3">
    <source>
        <dbReference type="ARBA" id="ARBA00011245"/>
    </source>
</evidence>
<evidence type="ECO:0000256" key="6">
    <source>
        <dbReference type="ARBA" id="ARBA00022741"/>
    </source>
</evidence>
<dbReference type="EC" id="2.7.4.3" evidence="26"/>
<evidence type="ECO:0000313" key="27">
    <source>
        <dbReference type="EMBL" id="VDL69276.1"/>
    </source>
</evidence>
<evidence type="ECO:0000256" key="18">
    <source>
        <dbReference type="ARBA" id="ARBA00048564"/>
    </source>
</evidence>
<comment type="similarity">
    <text evidence="26">Belongs to the adenylate kinase family. AK1 subfamily.</text>
</comment>
<dbReference type="HAMAP" id="MF_03171">
    <property type="entry name" value="Adenylate_kinase_AK1"/>
    <property type="match status" value="3"/>
</dbReference>
<feature type="binding site" evidence="26">
    <location>
        <position position="110"/>
    </location>
    <ligand>
        <name>AMP</name>
        <dbReference type="ChEBI" id="CHEBI:456215"/>
    </ligand>
</feature>
<comment type="subunit">
    <text evidence="3 26">Monomer.</text>
</comment>
<evidence type="ECO:0000313" key="28">
    <source>
        <dbReference type="Proteomes" id="UP000271162"/>
    </source>
</evidence>
<dbReference type="GO" id="GO:0046033">
    <property type="term" value="P:AMP metabolic process"/>
    <property type="evidence" value="ECO:0007669"/>
    <property type="project" value="UniProtKB-UniRule"/>
</dbReference>
<comment type="function">
    <text evidence="14">Catalyzes the reversible transfer of the terminal phosphate group between ATP and AMP. Also displays broad nucleoside diphosphate kinase activity. Plays an important role in cellular energy homeostasis and in adenine nucleotide metabolism. Also catalyzes at a very low rate the synthesis of thiamine triphosphate (ThTP) from thiamine diphosphate (ThDP) and ADP.</text>
</comment>
<comment type="catalytic activity">
    <reaction evidence="12">
        <text>dAMP + dATP = 2 dADP</text>
        <dbReference type="Rhea" id="RHEA:78311"/>
        <dbReference type="ChEBI" id="CHEBI:57667"/>
        <dbReference type="ChEBI" id="CHEBI:58245"/>
        <dbReference type="ChEBI" id="CHEBI:61404"/>
    </reaction>
</comment>
<evidence type="ECO:0000313" key="29">
    <source>
        <dbReference type="WBParaSite" id="NBR_0000568601-mRNA-1"/>
    </source>
</evidence>
<evidence type="ECO:0000256" key="21">
    <source>
        <dbReference type="ARBA" id="ARBA00048824"/>
    </source>
</evidence>
<evidence type="ECO:0000256" key="8">
    <source>
        <dbReference type="ARBA" id="ARBA00022840"/>
    </source>
</evidence>
<keyword evidence="5 26" id="KW-0808">Transferase</keyword>
<feature type="binding site" evidence="26">
    <location>
        <position position="473"/>
    </location>
    <ligand>
        <name>AMP</name>
        <dbReference type="ChEBI" id="CHEBI:456215"/>
    </ligand>
</feature>
<dbReference type="PRINTS" id="PR00094">
    <property type="entry name" value="ADENYLTKNASE"/>
</dbReference>
<feature type="binding site" evidence="26">
    <location>
        <position position="562"/>
    </location>
    <ligand>
        <name>ATP</name>
        <dbReference type="ChEBI" id="CHEBI:30616"/>
    </ligand>
</feature>
<dbReference type="GO" id="GO:0046034">
    <property type="term" value="P:ATP metabolic process"/>
    <property type="evidence" value="ECO:0007669"/>
    <property type="project" value="UniProtKB-UniRule"/>
</dbReference>
<feature type="binding site" evidence="26">
    <location>
        <position position="468"/>
    </location>
    <ligand>
        <name>AMP</name>
        <dbReference type="ChEBI" id="CHEBI:456215"/>
    </ligand>
</feature>
<feature type="binding site" evidence="26">
    <location>
        <begin position="73"/>
        <end position="75"/>
    </location>
    <ligand>
        <name>AMP</name>
        <dbReference type="ChEBI" id="CHEBI:456215"/>
    </ligand>
</feature>
<feature type="binding site" evidence="26">
    <location>
        <position position="186"/>
    </location>
    <ligand>
        <name>ATP</name>
        <dbReference type="ChEBI" id="CHEBI:30616"/>
    </ligand>
</feature>
<dbReference type="NCBIfam" id="TIGR01351">
    <property type="entry name" value="adk"/>
    <property type="match status" value="1"/>
</dbReference>
<feature type="region of interest" description="NMPbind" evidence="26">
    <location>
        <begin position="259"/>
        <end position="288"/>
    </location>
</feature>
<feature type="binding site" evidence="26">
    <location>
        <position position="52"/>
    </location>
    <ligand>
        <name>AMP</name>
        <dbReference type="ChEBI" id="CHEBI:456215"/>
    </ligand>
</feature>
<feature type="binding site" evidence="26">
    <location>
        <begin position="316"/>
        <end position="319"/>
    </location>
    <ligand>
        <name>AMP</name>
        <dbReference type="ChEBI" id="CHEBI:456215"/>
    </ligand>
</feature>
<dbReference type="NCBIfam" id="NF011100">
    <property type="entry name" value="PRK14527.1"/>
    <property type="match status" value="1"/>
</dbReference>
<feature type="binding site" evidence="26">
    <location>
        <position position="47"/>
    </location>
    <ligand>
        <name>AMP</name>
        <dbReference type="ChEBI" id="CHEBI:456215"/>
    </ligand>
</feature>
<evidence type="ECO:0000256" key="15">
    <source>
        <dbReference type="ARBA" id="ARBA00047390"/>
    </source>
</evidence>
<comment type="catalytic activity">
    <reaction evidence="10">
        <text>dCDP + GTP = dCTP + GDP</text>
        <dbReference type="Rhea" id="RHEA:79875"/>
        <dbReference type="ChEBI" id="CHEBI:37565"/>
        <dbReference type="ChEBI" id="CHEBI:58189"/>
        <dbReference type="ChEBI" id="CHEBI:58593"/>
        <dbReference type="ChEBI" id="CHEBI:61481"/>
    </reaction>
</comment>
<reference evidence="29" key="1">
    <citation type="submission" date="2016-04" db="UniProtKB">
        <authorList>
            <consortium name="WormBaseParasite"/>
        </authorList>
    </citation>
    <scope>IDENTIFICATION</scope>
</reference>
<feature type="binding site" evidence="26">
    <location>
        <begin position="494"/>
        <end position="496"/>
    </location>
    <ligand>
        <name>AMP</name>
        <dbReference type="ChEBI" id="CHEBI:456215"/>
    </ligand>
</feature>
<sequence length="872" mass="96519">MERKKIDITPLKKANVPVFFIVGGPGSGKGTQCEKIVEKYGLSHLSSGDLLRDEVKSGSPRGAQLTKIMEAGELVPQDIVLDLVKEAMLKEVAKGSKGFLIDGYPREVNQGIQFEREIQEARSVIYFDVKEDILVQRLLNRAKTSGRADDNIETIKKRLKTFYNATAPVVDYYDKKKKLVRIPAQGTVDEIFKVVCQHLDKHVTAKKPDTSVVGSKKTIDLTPLKKAKVPIFFIVGGPGSGKGTQCEKIVAKYGLSHLSSGDLLRDEVKSGSPRGAQLTKIMEAGELVPQDVVLDLIKEAMLKAVAKGSKGFLIDGYPREVKQGQQFEQEIQEAHSVIFFDVPEDILVQRLLGRAKTSGRADDNMETIKKRLKTFNNATAPVVDYYEKKKKLVRINAKGTVDEIFAVVCQHLDKAMEKKVVLPRKQIDLAPLKKANVPIFFIVGGPGSGKGTQCEKIVAKYGLSHLSSGDLLRDEVKSGSPRGAQLTKIMEAGELVPMEVVLDLIKEAMLREVSKGTTGFLLDGYPREVKQGEQFEREIQEAKLVIFFDVSEDVLVERLLHRAKTSGRADDNIETIKKRLKTFSNATAPVVSYYEKKKKLVRINAKGSVDEIFTTVCQHLDKYIDKKATGLTLQRRTIDLAPLKKAHVPIFFIVGGPGSGKGTQCDKIVAKYGLSHLSSGDLLRDEVKSGSPRGAQLTKIMEAGALVPLEVVLDLVKEAMLKAVAKGSKGFLIDGYPREVKQGEQFESEIQEAKSVIFFDVSEDILVQRLLHRAKTRWSTDPLDKYRAEEREKGAAIARAFILFAATSPLAGRADDNMETIKKRLKTFTTSTAPVIDYYEKKKKLIRIKAQGTVDEIFAMVVKHLDVALATT</sequence>
<dbReference type="GO" id="GO:0005737">
    <property type="term" value="C:cytoplasm"/>
    <property type="evidence" value="ECO:0007669"/>
    <property type="project" value="UniProtKB-SubCell"/>
</dbReference>
<feature type="binding site" evidence="26">
    <location>
        <position position="531"/>
    </location>
    <ligand>
        <name>AMP</name>
        <dbReference type="ChEBI" id="CHEBI:456215"/>
    </ligand>
</feature>
<organism evidence="29">
    <name type="scientific">Nippostrongylus brasiliensis</name>
    <name type="common">Rat hookworm</name>
    <dbReference type="NCBI Taxonomy" id="27835"/>
    <lineage>
        <taxon>Eukaryota</taxon>
        <taxon>Metazoa</taxon>
        <taxon>Ecdysozoa</taxon>
        <taxon>Nematoda</taxon>
        <taxon>Chromadorea</taxon>
        <taxon>Rhabditida</taxon>
        <taxon>Rhabditina</taxon>
        <taxon>Rhabditomorpha</taxon>
        <taxon>Strongyloidea</taxon>
        <taxon>Heligmosomidae</taxon>
        <taxon>Nippostrongylus</taxon>
    </lineage>
</organism>
<gene>
    <name evidence="27" type="ORF">NBR_LOCUS5687</name>
</gene>
<dbReference type="GO" id="GO:0005524">
    <property type="term" value="F:ATP binding"/>
    <property type="evidence" value="ECO:0007669"/>
    <property type="project" value="UniProtKB-KW"/>
</dbReference>
<evidence type="ECO:0000256" key="7">
    <source>
        <dbReference type="ARBA" id="ARBA00022777"/>
    </source>
</evidence>
<dbReference type="PANTHER" id="PTHR23359">
    <property type="entry name" value="NUCLEOTIDE KINASE"/>
    <property type="match status" value="1"/>
</dbReference>
<feature type="binding site" evidence="26">
    <location>
        <position position="158"/>
    </location>
    <ligand>
        <name>AMP</name>
        <dbReference type="ChEBI" id="CHEBI:456215"/>
    </ligand>
</feature>
<feature type="binding site" evidence="26">
    <location>
        <position position="399"/>
    </location>
    <ligand>
        <name>ATP</name>
        <dbReference type="ChEBI" id="CHEBI:30616"/>
    </ligand>
</feature>
<comment type="catalytic activity">
    <reaction evidence="9">
        <text>dADP + GTP = dATP + GDP</text>
        <dbReference type="Rhea" id="RHEA:79871"/>
        <dbReference type="ChEBI" id="CHEBI:37565"/>
        <dbReference type="ChEBI" id="CHEBI:57667"/>
        <dbReference type="ChEBI" id="CHEBI:58189"/>
        <dbReference type="ChEBI" id="CHEBI:61404"/>
    </reaction>
</comment>
<comment type="catalytic activity">
    <reaction evidence="17">
        <text>dATP + AMP = dADP + ADP</text>
        <dbReference type="Rhea" id="RHEA:79899"/>
        <dbReference type="ChEBI" id="CHEBI:57667"/>
        <dbReference type="ChEBI" id="CHEBI:61404"/>
        <dbReference type="ChEBI" id="CHEBI:456215"/>
        <dbReference type="ChEBI" id="CHEBI:456216"/>
    </reaction>
</comment>
<comment type="catalytic activity">
    <reaction evidence="20">
        <text>dGDP + ATP = dGTP + ADP</text>
        <dbReference type="Rhea" id="RHEA:27690"/>
        <dbReference type="ChEBI" id="CHEBI:30616"/>
        <dbReference type="ChEBI" id="CHEBI:58595"/>
        <dbReference type="ChEBI" id="CHEBI:61429"/>
        <dbReference type="ChEBI" id="CHEBI:456216"/>
        <dbReference type="EC" id="2.7.4.6"/>
    </reaction>
</comment>
<dbReference type="InterPro" id="IPR006259">
    <property type="entry name" value="Adenyl_kin_sub"/>
</dbReference>
<dbReference type="Gene3D" id="3.40.50.300">
    <property type="entry name" value="P-loop containing nucleotide triphosphate hydrolases"/>
    <property type="match status" value="4"/>
</dbReference>
<comment type="catalytic activity">
    <reaction evidence="19">
        <text>dTDP + GTP = dTTP + GDP</text>
        <dbReference type="Rhea" id="RHEA:79867"/>
        <dbReference type="ChEBI" id="CHEBI:37565"/>
        <dbReference type="ChEBI" id="CHEBI:37568"/>
        <dbReference type="ChEBI" id="CHEBI:58189"/>
        <dbReference type="ChEBI" id="CHEBI:58369"/>
    </reaction>
</comment>
<feature type="binding site" evidence="26">
    <location>
        <position position="354"/>
    </location>
    <ligand>
        <name>ATP</name>
        <dbReference type="ChEBI" id="CHEBI:30616"/>
    </ligand>
</feature>
<evidence type="ECO:0000256" key="4">
    <source>
        <dbReference type="ARBA" id="ARBA00022490"/>
    </source>
</evidence>
<evidence type="ECO:0000256" key="13">
    <source>
        <dbReference type="ARBA" id="ARBA00045111"/>
    </source>
</evidence>
<protein>
    <recommendedName>
        <fullName evidence="26">Adenylate kinase isoenzyme 1</fullName>
        <shortName evidence="26">AK 1</shortName>
        <ecNumber evidence="26">2.7.4.3</ecNumber>
    </recommendedName>
    <alternativeName>
        <fullName evidence="26">ATP-AMP transphosphorylase 1</fullName>
    </alternativeName>
    <alternativeName>
        <fullName evidence="26">ATP:AMP phosphotransferase</fullName>
    </alternativeName>
    <alternativeName>
        <fullName evidence="26">Adenylate monophosphate kinase</fullName>
    </alternativeName>
</protein>
<comment type="catalytic activity">
    <reaction evidence="24">
        <text>dCMP + ATP = dCDP + ADP</text>
        <dbReference type="Rhea" id="RHEA:25094"/>
        <dbReference type="ChEBI" id="CHEBI:30616"/>
        <dbReference type="ChEBI" id="CHEBI:57566"/>
        <dbReference type="ChEBI" id="CHEBI:58593"/>
        <dbReference type="ChEBI" id="CHEBI:456216"/>
        <dbReference type="EC" id="2.7.4.14"/>
    </reaction>
</comment>
<feature type="binding site" evidence="26">
    <location>
        <begin position="239"/>
        <end position="244"/>
    </location>
    <ligand>
        <name>ATP</name>
        <dbReference type="ChEBI" id="CHEBI:30616"/>
    </ligand>
</feature>
<dbReference type="InterPro" id="IPR028582">
    <property type="entry name" value="AK1"/>
</dbReference>
<dbReference type="PROSITE" id="PS00113">
    <property type="entry name" value="ADENYLATE_KINASE"/>
    <property type="match status" value="4"/>
</dbReference>
<keyword evidence="28" id="KW-1185">Reference proteome</keyword>
<dbReference type="SUPFAM" id="SSF52540">
    <property type="entry name" value="P-loop containing nucleoside triphosphate hydrolases"/>
    <property type="match status" value="4"/>
</dbReference>
<comment type="domain">
    <text evidence="26">Consists of three domains, a large central CORE domain and two small peripheral domains, NMPbind and LID, which undergo movements during catalysis. The LID domain closes over the site of phosphoryl transfer upon ATP binding. Assembling and dissambling the active center during each catalytic cycle provides an effective means to prevent ATP hydrolysis.</text>
</comment>
<dbReference type="GO" id="GO:0033862">
    <property type="term" value="F:UMP kinase activity"/>
    <property type="evidence" value="ECO:0007669"/>
    <property type="project" value="UniProtKB-ARBA"/>
</dbReference>
<feature type="binding site" evidence="26">
    <location>
        <position position="265"/>
    </location>
    <ligand>
        <name>AMP</name>
        <dbReference type="ChEBI" id="CHEBI:456215"/>
    </ligand>
</feature>
<evidence type="ECO:0000256" key="10">
    <source>
        <dbReference type="ARBA" id="ARBA00045094"/>
    </source>
</evidence>